<dbReference type="InterPro" id="IPR008278">
    <property type="entry name" value="4-PPantetheinyl_Trfase_dom"/>
</dbReference>
<evidence type="ECO:0000313" key="3">
    <source>
        <dbReference type="EMBL" id="GAA4888079.1"/>
    </source>
</evidence>
<dbReference type="EMBL" id="BAABLV010000001">
    <property type="protein sequence ID" value="GAA4888079.1"/>
    <property type="molecule type" value="Genomic_DNA"/>
</dbReference>
<evidence type="ECO:0000259" key="2">
    <source>
        <dbReference type="Pfam" id="PF01648"/>
    </source>
</evidence>
<sequence>MPLTIGDVTILVVRDGAEAHDALADAVAAALGLPAGGLRVIHRCSRCGSTDHGVPALTHRGRPLPLAVSVSRADGVALAAFGAVAGLGVDVEVAGAAADPALERVLRHAVEAPYPGADARTRAWVRKEAALKAWGCGLHLEPATVHDRGGAAVAPGLPAATLHDLELDGYQAALAVIPAPGASC</sequence>
<dbReference type="SUPFAM" id="SSF56214">
    <property type="entry name" value="4'-phosphopantetheinyl transferase"/>
    <property type="match status" value="1"/>
</dbReference>
<accession>A0ABP9EXD6</accession>
<comment type="caution">
    <text evidence="3">The sequence shown here is derived from an EMBL/GenBank/DDBJ whole genome shotgun (WGS) entry which is preliminary data.</text>
</comment>
<name>A0ABP9EXD6_9ACTN</name>
<protein>
    <recommendedName>
        <fullName evidence="2">4'-phosphopantetheinyl transferase domain-containing protein</fullName>
    </recommendedName>
</protein>
<evidence type="ECO:0000256" key="1">
    <source>
        <dbReference type="ARBA" id="ARBA00022679"/>
    </source>
</evidence>
<dbReference type="RefSeq" id="WP_345577200.1">
    <property type="nucleotide sequence ID" value="NZ_BAABLV010000001.1"/>
</dbReference>
<dbReference type="Proteomes" id="UP001501521">
    <property type="component" value="Unassembled WGS sequence"/>
</dbReference>
<dbReference type="InterPro" id="IPR037143">
    <property type="entry name" value="4-PPantetheinyl_Trfase_dom_sf"/>
</dbReference>
<gene>
    <name evidence="3" type="ORF">GCM10025789_00360</name>
</gene>
<keyword evidence="4" id="KW-1185">Reference proteome</keyword>
<dbReference type="Pfam" id="PF01648">
    <property type="entry name" value="ACPS"/>
    <property type="match status" value="1"/>
</dbReference>
<feature type="domain" description="4'-phosphopantetheinyl transferase" evidence="2">
    <location>
        <begin position="87"/>
        <end position="144"/>
    </location>
</feature>
<evidence type="ECO:0000313" key="4">
    <source>
        <dbReference type="Proteomes" id="UP001501521"/>
    </source>
</evidence>
<organism evidence="3 4">
    <name type="scientific">Tessaracoccus lubricantis</name>
    <dbReference type="NCBI Taxonomy" id="545543"/>
    <lineage>
        <taxon>Bacteria</taxon>
        <taxon>Bacillati</taxon>
        <taxon>Actinomycetota</taxon>
        <taxon>Actinomycetes</taxon>
        <taxon>Propionibacteriales</taxon>
        <taxon>Propionibacteriaceae</taxon>
        <taxon>Tessaracoccus</taxon>
    </lineage>
</organism>
<keyword evidence="1" id="KW-0808">Transferase</keyword>
<reference evidence="4" key="1">
    <citation type="journal article" date="2019" name="Int. J. Syst. Evol. Microbiol.">
        <title>The Global Catalogue of Microorganisms (GCM) 10K type strain sequencing project: providing services to taxonomists for standard genome sequencing and annotation.</title>
        <authorList>
            <consortium name="The Broad Institute Genomics Platform"/>
            <consortium name="The Broad Institute Genome Sequencing Center for Infectious Disease"/>
            <person name="Wu L."/>
            <person name="Ma J."/>
        </authorList>
    </citation>
    <scope>NUCLEOTIDE SEQUENCE [LARGE SCALE GENOMIC DNA]</scope>
    <source>
        <strain evidence="4">JCM 19125</strain>
    </source>
</reference>
<proteinExistence type="predicted"/>